<feature type="domain" description="Apea-like HEPN" evidence="1">
    <location>
        <begin position="323"/>
        <end position="453"/>
    </location>
</feature>
<accession>A0A0Q0AFQ3</accession>
<dbReference type="InterPro" id="IPR041223">
    <property type="entry name" value="ApeA_NTD"/>
</dbReference>
<organism evidence="3 4">
    <name type="scientific">Pseudomonas syringae pv. primulae</name>
    <dbReference type="NCBI Taxonomy" id="251707"/>
    <lineage>
        <taxon>Bacteria</taxon>
        <taxon>Pseudomonadati</taxon>
        <taxon>Pseudomonadota</taxon>
        <taxon>Gammaproteobacteria</taxon>
        <taxon>Pseudomonadales</taxon>
        <taxon>Pseudomonadaceae</taxon>
        <taxon>Pseudomonas</taxon>
    </lineage>
</organism>
<dbReference type="Pfam" id="PF18739">
    <property type="entry name" value="HEPN_Apea"/>
    <property type="match status" value="1"/>
</dbReference>
<feature type="domain" description="ApeA N-terminal" evidence="2">
    <location>
        <begin position="26"/>
        <end position="293"/>
    </location>
</feature>
<protein>
    <submittedName>
        <fullName evidence="3">Uncharacterized protein</fullName>
    </submittedName>
</protein>
<comment type="caution">
    <text evidence="3">The sequence shown here is derived from an EMBL/GenBank/DDBJ whole genome shotgun (WGS) entry which is preliminary data.</text>
</comment>
<name>A0A0Q0AFQ3_9PSED</name>
<evidence type="ECO:0000313" key="3">
    <source>
        <dbReference type="EMBL" id="KPY31924.1"/>
    </source>
</evidence>
<evidence type="ECO:0000259" key="1">
    <source>
        <dbReference type="Pfam" id="PF18739"/>
    </source>
</evidence>
<dbReference type="EMBL" id="LJRC01000245">
    <property type="protein sequence ID" value="KPY31924.1"/>
    <property type="molecule type" value="Genomic_DNA"/>
</dbReference>
<evidence type="ECO:0000313" key="4">
    <source>
        <dbReference type="Proteomes" id="UP000050562"/>
    </source>
</evidence>
<gene>
    <name evidence="3" type="ORF">ALO52_01211</name>
</gene>
<dbReference type="InterPro" id="IPR041229">
    <property type="entry name" value="HEPN_Apea"/>
</dbReference>
<dbReference type="AlphaFoldDB" id="A0A0Q0AFQ3"/>
<sequence>MLLTCWNISEFILRGKNMLEDADVELSGFFWVPEDPEKKLAGKLVVKKDGGVSLEVVGAFNESAVDNDMSNSKILGLVDGNEKVTILQCFYTLKVPFEYGLNKSSLVANQLFLGHCFENQVAGFNYYSFGLDNLDEWAGYDGVDVKRFKSTWQRIEFKLPKTKSFMLNNNMKLSIVFGYKLKGGLGSATIEQSTRFQLYSKQQRPLADFQECAFYIENFISLAIDDMACSRRREVKSTSVYIPPQDGGKRRMLPIRYIFPSSNYRPTPVKVHWQRMLFTLASIGDLSKALNTWFDIYLNVEPALDLYFSVAHERKAFSHSKFLALAQALETFHRRTNSDTLRSASEFEEFSCKILDSSSEGTREWLESKLKHGNELPFRQRLKSLVAPIKKHIGSAGDVKSLVNKILDSRNYYTHYDSELEGRAAKGMELYQLSVRMEALLKVLFLQKLGFEGERLENALSYQVKKELNPSFHPSSEHRNTAKS</sequence>
<dbReference type="Proteomes" id="UP000050562">
    <property type="component" value="Unassembled WGS sequence"/>
</dbReference>
<dbReference type="Pfam" id="PF18862">
    <property type="entry name" value="ApeA_NTD1"/>
    <property type="match status" value="1"/>
</dbReference>
<dbReference type="PATRIC" id="fig|251707.3.peg.1571"/>
<evidence type="ECO:0000259" key="2">
    <source>
        <dbReference type="Pfam" id="PF18862"/>
    </source>
</evidence>
<reference evidence="3 4" key="1">
    <citation type="submission" date="2015-09" db="EMBL/GenBank/DDBJ databases">
        <title>Genome announcement of multiple Pseudomonas syringae strains.</title>
        <authorList>
            <person name="Thakur S."/>
            <person name="Wang P.W."/>
            <person name="Gong Y."/>
            <person name="Weir B.S."/>
            <person name="Guttman D.S."/>
        </authorList>
    </citation>
    <scope>NUCLEOTIDE SEQUENCE [LARGE SCALE GENOMIC DNA]</scope>
    <source>
        <strain evidence="3 4">ICMP3956</strain>
    </source>
</reference>
<proteinExistence type="predicted"/>